<dbReference type="InterPro" id="IPR001926">
    <property type="entry name" value="TrpB-like_PALP"/>
</dbReference>
<dbReference type="InterPro" id="IPR050214">
    <property type="entry name" value="Cys_Synth/Cystath_Beta-Synth"/>
</dbReference>
<dbReference type="GO" id="GO:1901605">
    <property type="term" value="P:alpha-amino acid metabolic process"/>
    <property type="evidence" value="ECO:0007669"/>
    <property type="project" value="UniProtKB-ARBA"/>
</dbReference>
<dbReference type="RefSeq" id="WP_406856228.1">
    <property type="nucleotide sequence ID" value="NZ_CP157484.1"/>
</dbReference>
<dbReference type="SUPFAM" id="SSF53686">
    <property type="entry name" value="Tryptophan synthase beta subunit-like PLP-dependent enzymes"/>
    <property type="match status" value="1"/>
</dbReference>
<dbReference type="Gene3D" id="3.40.50.1100">
    <property type="match status" value="2"/>
</dbReference>
<accession>A0AAU7JGR8</accession>
<comment type="cofactor">
    <cofactor evidence="1">
        <name>pyridoxal 5'-phosphate</name>
        <dbReference type="ChEBI" id="CHEBI:597326"/>
    </cofactor>
</comment>
<dbReference type="Pfam" id="PF00291">
    <property type="entry name" value="PALP"/>
    <property type="match status" value="1"/>
</dbReference>
<dbReference type="AlphaFoldDB" id="A0AAU7JGR8"/>
<feature type="domain" description="Tryptophan synthase beta chain-like PALP" evidence="3">
    <location>
        <begin position="18"/>
        <end position="292"/>
    </location>
</feature>
<evidence type="ECO:0000256" key="1">
    <source>
        <dbReference type="ARBA" id="ARBA00001933"/>
    </source>
</evidence>
<dbReference type="PANTHER" id="PTHR10314">
    <property type="entry name" value="CYSTATHIONINE BETA-SYNTHASE"/>
    <property type="match status" value="1"/>
</dbReference>
<evidence type="ECO:0000256" key="2">
    <source>
        <dbReference type="ARBA" id="ARBA00022898"/>
    </source>
</evidence>
<reference evidence="4" key="1">
    <citation type="submission" date="2024-05" db="EMBL/GenBank/DDBJ databases">
        <authorList>
            <person name="Kim S."/>
            <person name="Heo J."/>
            <person name="Choi H."/>
            <person name="Choi Y."/>
            <person name="Kwon S.-W."/>
            <person name="Kim Y."/>
        </authorList>
    </citation>
    <scope>NUCLEOTIDE SEQUENCE</scope>
    <source>
        <strain evidence="4">KACC 23698</strain>
    </source>
</reference>
<gene>
    <name evidence="4" type="ORF">ABEG18_00950</name>
</gene>
<organism evidence="4">
    <name type="scientific">Alsobacter sp. KACC 23698</name>
    <dbReference type="NCBI Taxonomy" id="3149229"/>
    <lineage>
        <taxon>Bacteria</taxon>
        <taxon>Pseudomonadati</taxon>
        <taxon>Pseudomonadota</taxon>
        <taxon>Alphaproteobacteria</taxon>
        <taxon>Hyphomicrobiales</taxon>
        <taxon>Alsobacteraceae</taxon>
        <taxon>Alsobacter</taxon>
    </lineage>
</organism>
<evidence type="ECO:0000313" key="4">
    <source>
        <dbReference type="EMBL" id="XBO39385.1"/>
    </source>
</evidence>
<name>A0AAU7JGR8_9HYPH</name>
<protein>
    <submittedName>
        <fullName evidence="4">Pyridoxal-phosphate dependent enzyme</fullName>
    </submittedName>
</protein>
<proteinExistence type="predicted"/>
<dbReference type="InterPro" id="IPR036052">
    <property type="entry name" value="TrpB-like_PALP_sf"/>
</dbReference>
<evidence type="ECO:0000259" key="3">
    <source>
        <dbReference type="Pfam" id="PF00291"/>
    </source>
</evidence>
<keyword evidence="2" id="KW-0663">Pyridoxal phosphate</keyword>
<dbReference type="EMBL" id="CP157484">
    <property type="protein sequence ID" value="XBO39385.1"/>
    <property type="molecule type" value="Genomic_DNA"/>
</dbReference>
<sequence length="308" mass="32704">MTSSSTAQSMTADAMAATPTIRARPNLFAKLELFNPGGSHKMRAARRVVARAIQSGDLTPHGPRRIIEKSGGNFGVGLAYEASRHGIGVDLVIGLSFSPLKRALCQEYGARLIGVDLMRQGLQPKEVITKFLADEPDLYYFTDQFSNPGNIEAHLQETGPELAAQLRPHLDQYKGCILVVAAGTGASASGVSEAMKARIPGLKVVLNQPQGCCYRTGVYADHAQKGTAVGVAPPFLDLNALDRIETVSDADARLGQRLFAADTGIFPGPSAGGNYVLARRIAERCPDHLVATLIYDAGEGYLDAAKAA</sequence>